<gene>
    <name evidence="1" type="ORF">NW762_012405</name>
</gene>
<organism evidence="1 2">
    <name type="scientific">Fusarium torreyae</name>
    <dbReference type="NCBI Taxonomy" id="1237075"/>
    <lineage>
        <taxon>Eukaryota</taxon>
        <taxon>Fungi</taxon>
        <taxon>Dikarya</taxon>
        <taxon>Ascomycota</taxon>
        <taxon>Pezizomycotina</taxon>
        <taxon>Sordariomycetes</taxon>
        <taxon>Hypocreomycetidae</taxon>
        <taxon>Hypocreales</taxon>
        <taxon>Nectriaceae</taxon>
        <taxon>Fusarium</taxon>
    </lineage>
</organism>
<accession>A0A9W8V8D1</accession>
<dbReference type="AlphaFoldDB" id="A0A9W8V8D1"/>
<evidence type="ECO:0000313" key="2">
    <source>
        <dbReference type="Proteomes" id="UP001152049"/>
    </source>
</evidence>
<keyword evidence="2" id="KW-1185">Reference proteome</keyword>
<proteinExistence type="predicted"/>
<reference evidence="1" key="1">
    <citation type="submission" date="2022-09" db="EMBL/GenBank/DDBJ databases">
        <title>Fusarium specimens isolated from Avocado Roots.</title>
        <authorList>
            <person name="Stajich J."/>
            <person name="Roper C."/>
            <person name="Heimlech-Rivalta G."/>
        </authorList>
    </citation>
    <scope>NUCLEOTIDE SEQUENCE</scope>
    <source>
        <strain evidence="1">CF00136</strain>
    </source>
</reference>
<evidence type="ECO:0008006" key="3">
    <source>
        <dbReference type="Google" id="ProtNLM"/>
    </source>
</evidence>
<evidence type="ECO:0000313" key="1">
    <source>
        <dbReference type="EMBL" id="KAJ4249073.1"/>
    </source>
</evidence>
<protein>
    <recommendedName>
        <fullName evidence="3">F-box domain-containing protein</fullName>
    </recommendedName>
</protein>
<dbReference type="OrthoDB" id="5104176at2759"/>
<dbReference type="Proteomes" id="UP001152049">
    <property type="component" value="Unassembled WGS sequence"/>
</dbReference>
<dbReference type="EMBL" id="JAOQAZ010000034">
    <property type="protein sequence ID" value="KAJ4249073.1"/>
    <property type="molecule type" value="Genomic_DNA"/>
</dbReference>
<sequence>MRYATTFLHLPKITTFTTYGLCDDCSGDIYYSSLGEWREGPVPSSAVQENYILPLPVGTSTVKEIALTQLEVSAGILDFISACRELRRLVLHLGFDYEYNQDAPLDYNAMAQVLTQHAKPLEELDWIFHGIRYDMYGSWTPIPNWNPVVENINCHCCRLRSLSIYRVDLFEHAPTGDTADYKIVLDQLPKSIEYLKSHCLDIVNTWMSNDGCVEPYLEGFMELLEECGPEGRFSNLRTLDFSETFIDDPKTTDVTRIKTLAESRGVELLLHKAS</sequence>
<name>A0A9W8V8D1_9HYPO</name>
<comment type="caution">
    <text evidence="1">The sequence shown here is derived from an EMBL/GenBank/DDBJ whole genome shotgun (WGS) entry which is preliminary data.</text>
</comment>